<sequence>MYEPINFERKFSLFNEQWTPKVIAEMNDYQFKIVKIQGDFVWHTHEDTDETFIVLNGALRIDFRDGFVNVHAGEMFIVKRGIEHKPYADKEVKLLLIEPRGVLNTGEERGERTAQNDVWI</sequence>
<accession>A0ABX7UUL0</accession>
<name>A0ABX7UUL0_9GAMM</name>
<dbReference type="Gene3D" id="2.60.120.10">
    <property type="entry name" value="Jelly Rolls"/>
    <property type="match status" value="1"/>
</dbReference>
<dbReference type="PANTHER" id="PTHR36114">
    <property type="entry name" value="16.7 KDA PROTEIN IN WHIE LOCUS"/>
    <property type="match status" value="1"/>
</dbReference>
<dbReference type="InterPro" id="IPR052044">
    <property type="entry name" value="PKS_Associated_Protein"/>
</dbReference>
<dbReference type="PANTHER" id="PTHR36114:SF1">
    <property type="entry name" value="16.7 KDA PROTEIN IN WHIE LOCUS"/>
    <property type="match status" value="1"/>
</dbReference>
<dbReference type="SUPFAM" id="SSF51182">
    <property type="entry name" value="RmlC-like cupins"/>
    <property type="match status" value="1"/>
</dbReference>
<dbReference type="InterPro" id="IPR014710">
    <property type="entry name" value="RmlC-like_jellyroll"/>
</dbReference>
<proteinExistence type="predicted"/>
<evidence type="ECO:0000259" key="1">
    <source>
        <dbReference type="Pfam" id="PF07883"/>
    </source>
</evidence>
<dbReference type="InterPro" id="IPR011051">
    <property type="entry name" value="RmlC_Cupin_sf"/>
</dbReference>
<organism evidence="2 3">
    <name type="scientific">Brenneria izadpanahii</name>
    <dbReference type="NCBI Taxonomy" id="2722756"/>
    <lineage>
        <taxon>Bacteria</taxon>
        <taxon>Pseudomonadati</taxon>
        <taxon>Pseudomonadota</taxon>
        <taxon>Gammaproteobacteria</taxon>
        <taxon>Enterobacterales</taxon>
        <taxon>Pectobacteriaceae</taxon>
        <taxon>Brenneria</taxon>
    </lineage>
</organism>
<dbReference type="Proteomes" id="UP000671960">
    <property type="component" value="Chromosome"/>
</dbReference>
<feature type="domain" description="Cupin type-2" evidence="1">
    <location>
        <begin position="37"/>
        <end position="97"/>
    </location>
</feature>
<dbReference type="CDD" id="cd02226">
    <property type="entry name" value="cupin_YdbB-like"/>
    <property type="match status" value="1"/>
</dbReference>
<dbReference type="RefSeq" id="WP_208230021.1">
    <property type="nucleotide sequence ID" value="NZ_CP050854.1"/>
</dbReference>
<gene>
    <name evidence="2" type="ORF">HC231_05150</name>
</gene>
<dbReference type="Pfam" id="PF07883">
    <property type="entry name" value="Cupin_2"/>
    <property type="match status" value="1"/>
</dbReference>
<dbReference type="EMBL" id="CP050854">
    <property type="protein sequence ID" value="QTF07383.1"/>
    <property type="molecule type" value="Genomic_DNA"/>
</dbReference>
<dbReference type="InterPro" id="IPR013096">
    <property type="entry name" value="Cupin_2"/>
</dbReference>
<evidence type="ECO:0000313" key="3">
    <source>
        <dbReference type="Proteomes" id="UP000671960"/>
    </source>
</evidence>
<evidence type="ECO:0000313" key="2">
    <source>
        <dbReference type="EMBL" id="QTF07383.1"/>
    </source>
</evidence>
<protein>
    <submittedName>
        <fullName evidence="2">Cupin domain-containing protein</fullName>
    </submittedName>
</protein>
<reference evidence="2 3" key="1">
    <citation type="submission" date="2020-03" db="EMBL/GenBank/DDBJ databases">
        <authorList>
            <person name="Bakhshi Ganjeh M."/>
        </authorList>
    </citation>
    <scope>NUCLEOTIDE SEQUENCE [LARGE SCALE GENOMIC DNA]</scope>
    <source>
        <strain evidence="3">Iran 50</strain>
    </source>
</reference>
<keyword evidence="3" id="KW-1185">Reference proteome</keyword>